<gene>
    <name evidence="1" type="ORF">CAUS1442_LOCUS1044</name>
</gene>
<name>A0A7R9ZKH4_9STRA</name>
<evidence type="ECO:0000313" key="1">
    <source>
        <dbReference type="EMBL" id="CAD8328946.1"/>
    </source>
</evidence>
<dbReference type="AlphaFoldDB" id="A0A7R9ZKH4"/>
<reference evidence="1" key="1">
    <citation type="submission" date="2021-01" db="EMBL/GenBank/DDBJ databases">
        <authorList>
            <person name="Corre E."/>
            <person name="Pelletier E."/>
            <person name="Niang G."/>
            <person name="Scheremetjew M."/>
            <person name="Finn R."/>
            <person name="Kale V."/>
            <person name="Holt S."/>
            <person name="Cochrane G."/>
            <person name="Meng A."/>
            <person name="Brown T."/>
            <person name="Cohen L."/>
        </authorList>
    </citation>
    <scope>NUCLEOTIDE SEQUENCE</scope>
    <source>
        <strain evidence="1">CCMP3328</strain>
    </source>
</reference>
<protein>
    <submittedName>
        <fullName evidence="1">Uncharacterized protein</fullName>
    </submittedName>
</protein>
<accession>A0A7R9ZKH4</accession>
<proteinExistence type="predicted"/>
<sequence>MHVMLVSTHPLDRISVESIATSSRDDALRSLVEMTNDVYAAATAGMWKRKGIERIQTESKPPFDGVKSSWQSITAGLAMKVTLRRSWDTLNAALLRSSQGGII</sequence>
<organism evidence="1">
    <name type="scientific">Craspedostauros australis</name>
    <dbReference type="NCBI Taxonomy" id="1486917"/>
    <lineage>
        <taxon>Eukaryota</taxon>
        <taxon>Sar</taxon>
        <taxon>Stramenopiles</taxon>
        <taxon>Ochrophyta</taxon>
        <taxon>Bacillariophyta</taxon>
        <taxon>Bacillariophyceae</taxon>
        <taxon>Bacillariophycidae</taxon>
        <taxon>Naviculales</taxon>
        <taxon>Naviculaceae</taxon>
        <taxon>Craspedostauros</taxon>
    </lineage>
</organism>
<dbReference type="EMBL" id="HBEF01001629">
    <property type="protein sequence ID" value="CAD8328946.1"/>
    <property type="molecule type" value="Transcribed_RNA"/>
</dbReference>